<proteinExistence type="predicted"/>
<evidence type="ECO:0000313" key="3">
    <source>
        <dbReference type="Proteomes" id="UP000789901"/>
    </source>
</evidence>
<evidence type="ECO:0000313" key="2">
    <source>
        <dbReference type="EMBL" id="CAG8737825.1"/>
    </source>
</evidence>
<protein>
    <submittedName>
        <fullName evidence="2">4810_t:CDS:1</fullName>
    </submittedName>
</protein>
<feature type="compositionally biased region" description="Polar residues" evidence="1">
    <location>
        <begin position="1"/>
        <end position="15"/>
    </location>
</feature>
<dbReference type="Proteomes" id="UP000789901">
    <property type="component" value="Unassembled WGS sequence"/>
</dbReference>
<reference evidence="2 3" key="1">
    <citation type="submission" date="2021-06" db="EMBL/GenBank/DDBJ databases">
        <authorList>
            <person name="Kallberg Y."/>
            <person name="Tangrot J."/>
            <person name="Rosling A."/>
        </authorList>
    </citation>
    <scope>NUCLEOTIDE SEQUENCE [LARGE SCALE GENOMIC DNA]</scope>
    <source>
        <strain evidence="2 3">120-4 pot B 10/14</strain>
    </source>
</reference>
<accession>A0ABN7V6P9</accession>
<dbReference type="EMBL" id="CAJVQB010010220">
    <property type="protein sequence ID" value="CAG8737825.1"/>
    <property type="molecule type" value="Genomic_DNA"/>
</dbReference>
<keyword evidence="3" id="KW-1185">Reference proteome</keyword>
<evidence type="ECO:0000256" key="1">
    <source>
        <dbReference type="SAM" id="MobiDB-lite"/>
    </source>
</evidence>
<sequence length="603" mass="68406">MSTPFKRQGSSTHRGQSYYKRPRMAPMKPPRKPFFDFRLSKFVIGTFVIEKNELEEDKGDCRLRFYLNNSTDPLSKQDAIAITWRSGQTRLVFDIQHVLKITLTQKTGYFVISTDGVAQVEKLDNGTYVTSEEDPTNGQLAQHSNNIECFVDMDNPVTQPKWTRANINEWTNEGSSFRKILEITDVEVVNVKTLEDVVNSWARTSNIGLQSDRMLFAKVQLCKVDRLFEIITRLIRKESSLGPAVDGLTNLIKDLSEKANVPSSELEKIVAPIVNTIPEYLILRALDAMWKAEERENEAAFIPLCQTPIPDFSRLVNRQVETYEQIMDYQLSHTGASSSLALDIKKAELATADLRTLIKYSSLSTSKELVDRLTEFVDKAKSVGRDLQILQSRTRTSLDNLITYNIFALKALENVRDNKISAKELAAGYNQMMTLIESDLKRMILVATEALGSLTDLDEMLIAIHDITTREGAFQKTERANLFAQMWTKLGGNVVKRQIFEENLQLLRDLDKQRRIAVSQIQTTLYSLTSFQLDLEELREHVSRPSLVEMPIEVHIENVGKGIERLRTSKVALKSSNDDGIRTKMIDSEGANNNNIKVDVITG</sequence>
<name>A0ABN7V6P9_GIGMA</name>
<organism evidence="2 3">
    <name type="scientific">Gigaspora margarita</name>
    <dbReference type="NCBI Taxonomy" id="4874"/>
    <lineage>
        <taxon>Eukaryota</taxon>
        <taxon>Fungi</taxon>
        <taxon>Fungi incertae sedis</taxon>
        <taxon>Mucoromycota</taxon>
        <taxon>Glomeromycotina</taxon>
        <taxon>Glomeromycetes</taxon>
        <taxon>Diversisporales</taxon>
        <taxon>Gigasporaceae</taxon>
        <taxon>Gigaspora</taxon>
    </lineage>
</organism>
<gene>
    <name evidence="2" type="ORF">GMARGA_LOCUS15052</name>
</gene>
<feature type="region of interest" description="Disordered" evidence="1">
    <location>
        <begin position="1"/>
        <end position="29"/>
    </location>
</feature>
<comment type="caution">
    <text evidence="2">The sequence shown here is derived from an EMBL/GenBank/DDBJ whole genome shotgun (WGS) entry which is preliminary data.</text>
</comment>